<sequence>MSSGIKAHSDTLGSVVVWGIRLAVIAGCAVFWIVSGCMVFG</sequence>
<dbReference type="AlphaFoldDB" id="A0A2C9D221"/>
<accession>A0A2C9D221</accession>
<dbReference type="EMBL" id="LT960614">
    <property type="protein sequence ID" value="SON54296.1"/>
    <property type="molecule type" value="Genomic_DNA"/>
</dbReference>
<evidence type="ECO:0000313" key="3">
    <source>
        <dbReference type="Proteomes" id="UP000223606"/>
    </source>
</evidence>
<reference evidence="3" key="1">
    <citation type="submission" date="2017-09" db="EMBL/GenBank/DDBJ databases">
        <title>Genome sequence of Nannocystis excedens DSM 71.</title>
        <authorList>
            <person name="Blom J."/>
        </authorList>
    </citation>
    <scope>NUCLEOTIDE SEQUENCE [LARGE SCALE GENOMIC DNA]</scope>
    <source>
        <strain evidence="3">type strain: E19</strain>
    </source>
</reference>
<protein>
    <submittedName>
        <fullName evidence="2">Uncharacterized protein</fullName>
    </submittedName>
</protein>
<keyword evidence="1" id="KW-0472">Membrane</keyword>
<feature type="transmembrane region" description="Helical" evidence="1">
    <location>
        <begin position="20"/>
        <end position="40"/>
    </location>
</feature>
<proteinExistence type="predicted"/>
<dbReference type="KEGG" id="hdi:HDIA_0755"/>
<gene>
    <name evidence="2" type="ORF">HDIA_0755</name>
</gene>
<dbReference type="Proteomes" id="UP000223606">
    <property type="component" value="Chromosome 1"/>
</dbReference>
<keyword evidence="1" id="KW-0812">Transmembrane</keyword>
<evidence type="ECO:0000313" key="2">
    <source>
        <dbReference type="EMBL" id="SON54296.1"/>
    </source>
</evidence>
<dbReference type="RefSeq" id="WP_281259981.1">
    <property type="nucleotide sequence ID" value="NZ_LT960614.1"/>
</dbReference>
<organism evidence="2 3">
    <name type="scientific">Hartmannibacter diazotrophicus</name>
    <dbReference type="NCBI Taxonomy" id="1482074"/>
    <lineage>
        <taxon>Bacteria</taxon>
        <taxon>Pseudomonadati</taxon>
        <taxon>Pseudomonadota</taxon>
        <taxon>Alphaproteobacteria</taxon>
        <taxon>Hyphomicrobiales</taxon>
        <taxon>Pleomorphomonadaceae</taxon>
        <taxon>Hartmannibacter</taxon>
    </lineage>
</organism>
<evidence type="ECO:0000256" key="1">
    <source>
        <dbReference type="SAM" id="Phobius"/>
    </source>
</evidence>
<keyword evidence="1" id="KW-1133">Transmembrane helix</keyword>
<keyword evidence="3" id="KW-1185">Reference proteome</keyword>
<name>A0A2C9D221_9HYPH</name>